<evidence type="ECO:0000313" key="3">
    <source>
        <dbReference type="Proteomes" id="UP000182517"/>
    </source>
</evidence>
<evidence type="ECO:0008006" key="4">
    <source>
        <dbReference type="Google" id="ProtNLM"/>
    </source>
</evidence>
<name>A0A1L3GM04_9BACT</name>
<feature type="transmembrane region" description="Helical" evidence="1">
    <location>
        <begin position="20"/>
        <end position="41"/>
    </location>
</feature>
<dbReference type="InterPro" id="IPR007047">
    <property type="entry name" value="Flp_Fap"/>
</dbReference>
<keyword evidence="1" id="KW-1133">Transmembrane helix</keyword>
<evidence type="ECO:0000256" key="1">
    <source>
        <dbReference type="SAM" id="Phobius"/>
    </source>
</evidence>
<sequence>MKMMLQKAKELWVSEEGATATEYAVMLALIIIVSIVAITVLGNKVNNTFQNIADRLPNG</sequence>
<dbReference type="STRING" id="1842532.A7E78_03440"/>
<keyword evidence="3" id="KW-1185">Reference proteome</keyword>
<protein>
    <recommendedName>
        <fullName evidence="4">Flp family type IVb pilin</fullName>
    </recommendedName>
</protein>
<accession>A0A1L3GM04</accession>
<dbReference type="RefSeq" id="WP_201258028.1">
    <property type="nucleotide sequence ID" value="NZ_CP015519.1"/>
</dbReference>
<evidence type="ECO:0000313" key="2">
    <source>
        <dbReference type="EMBL" id="APG26967.1"/>
    </source>
</evidence>
<keyword evidence="1" id="KW-0472">Membrane</keyword>
<dbReference type="KEGG" id="pef:A7E78_03440"/>
<dbReference type="Pfam" id="PF04964">
    <property type="entry name" value="Flp_Fap"/>
    <property type="match status" value="1"/>
</dbReference>
<gene>
    <name evidence="2" type="ORF">A7E78_03440</name>
</gene>
<dbReference type="EMBL" id="CP015519">
    <property type="protein sequence ID" value="APG26967.1"/>
    <property type="molecule type" value="Genomic_DNA"/>
</dbReference>
<dbReference type="AlphaFoldDB" id="A0A1L3GM04"/>
<reference evidence="2 3" key="1">
    <citation type="journal article" date="2017" name="Genome Announc.">
        <title>Complete Genome Sequences of Two Acetylene-Fermenting Pelobacter acetylenicus Strains.</title>
        <authorList>
            <person name="Sutton J.M."/>
            <person name="Baesman S.M."/>
            <person name="Fierst J.L."/>
            <person name="Poret-Peterson A.T."/>
            <person name="Oremland R.S."/>
            <person name="Dunlap D.S."/>
            <person name="Akob D.M."/>
        </authorList>
    </citation>
    <scope>NUCLEOTIDE SEQUENCE [LARGE SCALE GENOMIC DNA]</scope>
    <source>
        <strain evidence="2 3">SFB93</strain>
    </source>
</reference>
<organism evidence="2 3">
    <name type="scientific">Syntrophotalea acetylenivorans</name>
    <dbReference type="NCBI Taxonomy" id="1842532"/>
    <lineage>
        <taxon>Bacteria</taxon>
        <taxon>Pseudomonadati</taxon>
        <taxon>Thermodesulfobacteriota</taxon>
        <taxon>Desulfuromonadia</taxon>
        <taxon>Desulfuromonadales</taxon>
        <taxon>Syntrophotaleaceae</taxon>
        <taxon>Syntrophotalea</taxon>
    </lineage>
</organism>
<proteinExistence type="predicted"/>
<keyword evidence="1" id="KW-0812">Transmembrane</keyword>
<dbReference type="Proteomes" id="UP000182517">
    <property type="component" value="Chromosome"/>
</dbReference>